<dbReference type="PROSITE" id="PS50850">
    <property type="entry name" value="MFS"/>
    <property type="match status" value="1"/>
</dbReference>
<dbReference type="Gene3D" id="1.20.1250.20">
    <property type="entry name" value="MFS general substrate transporter like domains"/>
    <property type="match status" value="1"/>
</dbReference>
<feature type="transmembrane region" description="Helical" evidence="6">
    <location>
        <begin position="318"/>
        <end position="340"/>
    </location>
</feature>
<dbReference type="PANTHER" id="PTHR23501:SF154">
    <property type="entry name" value="MULTIDRUG-EFFLUX TRANSPORTER RV1634-RELATED"/>
    <property type="match status" value="1"/>
</dbReference>
<feature type="transmembrane region" description="Helical" evidence="6">
    <location>
        <begin position="424"/>
        <end position="441"/>
    </location>
</feature>
<feature type="transmembrane region" description="Helical" evidence="6">
    <location>
        <begin position="184"/>
        <end position="204"/>
    </location>
</feature>
<keyword evidence="4 6" id="KW-0472">Membrane</keyword>
<feature type="non-terminal residue" evidence="8">
    <location>
        <position position="1"/>
    </location>
</feature>
<dbReference type="GO" id="GO:0005886">
    <property type="term" value="C:plasma membrane"/>
    <property type="evidence" value="ECO:0007669"/>
    <property type="project" value="UniProtKB-SubCell"/>
</dbReference>
<evidence type="ECO:0000259" key="7">
    <source>
        <dbReference type="PROSITE" id="PS50850"/>
    </source>
</evidence>
<sequence>KNKNPGNPLPGAGGGGGPPARGPPASLADHWASLAGIVTLITLIAFEAIAVTTAMPVLTRDLDAVREYGFAFSSFIAAQLLGVTLAGGWCDTAGTRWPVSTGLVLFGGGQVLCGLAPTYHLLLGGRAMAGLGAGLLIVSLYVVVADVFPSQLQPRVFSFFAAAWVVPGVVGPALAGWLAETVSWRLVFLLVVPLAVPPALALVPQLRSRSSREPGDPMTPTRSQLGWRALCGAAVTAGVLGLQWGLGEAQQLGPLLTTAGVGLGLALVVIGFRPLAPRGTLRLARGLPTVIALRGLFTGMFFGAETFIPLMLTSQHGFSASQAGLVLTGGVAGWTLGSYVQGRPNLRIPRHLLFVIGALLISAALFCLTLLIRPPASGWLVLPLWACCAIGMGLAMSSTGVLTLRYSEPGQEGRNSSALQLSDALGAALGIGLTGAAFAAWHDPVGGDAGLFTVMWLCAGGFAALVSLVGFRARPAAV</sequence>
<evidence type="ECO:0000256" key="5">
    <source>
        <dbReference type="SAM" id="MobiDB-lite"/>
    </source>
</evidence>
<dbReference type="RefSeq" id="WP_231444692.1">
    <property type="nucleotide sequence ID" value="NZ_JAJOMB010000011.1"/>
</dbReference>
<feature type="transmembrane region" description="Helical" evidence="6">
    <location>
        <begin position="378"/>
        <end position="404"/>
    </location>
</feature>
<protein>
    <submittedName>
        <fullName evidence="8">MFS transporter</fullName>
    </submittedName>
</protein>
<evidence type="ECO:0000313" key="9">
    <source>
        <dbReference type="Proteomes" id="UP001138997"/>
    </source>
</evidence>
<feature type="transmembrane region" description="Helical" evidence="6">
    <location>
        <begin position="453"/>
        <end position="471"/>
    </location>
</feature>
<feature type="transmembrane region" description="Helical" evidence="6">
    <location>
        <begin position="352"/>
        <end position="372"/>
    </location>
</feature>
<feature type="region of interest" description="Disordered" evidence="5">
    <location>
        <begin position="1"/>
        <end position="23"/>
    </location>
</feature>
<dbReference type="EMBL" id="JAJOMB010000011">
    <property type="protein sequence ID" value="MCD5313472.1"/>
    <property type="molecule type" value="Genomic_DNA"/>
</dbReference>
<name>A0A9X1NE44_9ACTN</name>
<dbReference type="GO" id="GO:0022857">
    <property type="term" value="F:transmembrane transporter activity"/>
    <property type="evidence" value="ECO:0007669"/>
    <property type="project" value="InterPro"/>
</dbReference>
<comment type="subcellular location">
    <subcellularLocation>
        <location evidence="1">Cell membrane</location>
        <topology evidence="1">Multi-pass membrane protein</topology>
    </subcellularLocation>
</comment>
<feature type="transmembrane region" description="Helical" evidence="6">
    <location>
        <begin position="127"/>
        <end position="144"/>
    </location>
</feature>
<dbReference type="AlphaFoldDB" id="A0A9X1NE44"/>
<dbReference type="Pfam" id="PF07690">
    <property type="entry name" value="MFS_1"/>
    <property type="match status" value="1"/>
</dbReference>
<evidence type="ECO:0000256" key="6">
    <source>
        <dbReference type="SAM" id="Phobius"/>
    </source>
</evidence>
<dbReference type="Proteomes" id="UP001138997">
    <property type="component" value="Unassembled WGS sequence"/>
</dbReference>
<dbReference type="Gene3D" id="1.20.1720.10">
    <property type="entry name" value="Multidrug resistance protein D"/>
    <property type="match status" value="1"/>
</dbReference>
<feature type="transmembrane region" description="Helical" evidence="6">
    <location>
        <begin position="156"/>
        <end position="178"/>
    </location>
</feature>
<gene>
    <name evidence="8" type="ORF">LR394_21420</name>
</gene>
<feature type="transmembrane region" description="Helical" evidence="6">
    <location>
        <begin position="70"/>
        <end position="90"/>
    </location>
</feature>
<dbReference type="PANTHER" id="PTHR23501">
    <property type="entry name" value="MAJOR FACILITATOR SUPERFAMILY"/>
    <property type="match status" value="1"/>
</dbReference>
<keyword evidence="2 6" id="KW-0812">Transmembrane</keyword>
<feature type="transmembrane region" description="Helical" evidence="6">
    <location>
        <begin position="102"/>
        <end position="121"/>
    </location>
</feature>
<feature type="transmembrane region" description="Helical" evidence="6">
    <location>
        <begin position="291"/>
        <end position="312"/>
    </location>
</feature>
<organism evidence="8 9">
    <name type="scientific">Kineosporia babensis</name>
    <dbReference type="NCBI Taxonomy" id="499548"/>
    <lineage>
        <taxon>Bacteria</taxon>
        <taxon>Bacillati</taxon>
        <taxon>Actinomycetota</taxon>
        <taxon>Actinomycetes</taxon>
        <taxon>Kineosporiales</taxon>
        <taxon>Kineosporiaceae</taxon>
        <taxon>Kineosporia</taxon>
    </lineage>
</organism>
<evidence type="ECO:0000256" key="2">
    <source>
        <dbReference type="ARBA" id="ARBA00022692"/>
    </source>
</evidence>
<evidence type="ECO:0000256" key="3">
    <source>
        <dbReference type="ARBA" id="ARBA00022989"/>
    </source>
</evidence>
<dbReference type="InterPro" id="IPR036259">
    <property type="entry name" value="MFS_trans_sf"/>
</dbReference>
<feature type="transmembrane region" description="Helical" evidence="6">
    <location>
        <begin position="31"/>
        <end position="58"/>
    </location>
</feature>
<proteinExistence type="predicted"/>
<evidence type="ECO:0000256" key="4">
    <source>
        <dbReference type="ARBA" id="ARBA00023136"/>
    </source>
</evidence>
<dbReference type="SUPFAM" id="SSF103473">
    <property type="entry name" value="MFS general substrate transporter"/>
    <property type="match status" value="1"/>
</dbReference>
<accession>A0A9X1NE44</accession>
<feature type="transmembrane region" description="Helical" evidence="6">
    <location>
        <begin position="252"/>
        <end position="270"/>
    </location>
</feature>
<feature type="compositionally biased region" description="Low complexity" evidence="5">
    <location>
        <begin position="1"/>
        <end position="10"/>
    </location>
</feature>
<dbReference type="InterPro" id="IPR020846">
    <property type="entry name" value="MFS_dom"/>
</dbReference>
<reference evidence="8" key="1">
    <citation type="submission" date="2021-11" db="EMBL/GenBank/DDBJ databases">
        <title>Streptomyces corallinus and Kineosporia corallina sp. nov., two new coral-derived marine actinobacteria.</title>
        <authorList>
            <person name="Buangrab K."/>
            <person name="Sutthacheep M."/>
            <person name="Yeemin T."/>
            <person name="Harunari E."/>
            <person name="Igarashi Y."/>
            <person name="Sripreechasak P."/>
            <person name="Kanchanasin P."/>
            <person name="Tanasupawat S."/>
            <person name="Phongsopitanun W."/>
        </authorList>
    </citation>
    <scope>NUCLEOTIDE SEQUENCE</scope>
    <source>
        <strain evidence="8">JCM 31032</strain>
    </source>
</reference>
<dbReference type="InterPro" id="IPR011701">
    <property type="entry name" value="MFS"/>
</dbReference>
<comment type="caution">
    <text evidence="8">The sequence shown here is derived from an EMBL/GenBank/DDBJ whole genome shotgun (WGS) entry which is preliminary data.</text>
</comment>
<feature type="transmembrane region" description="Helical" evidence="6">
    <location>
        <begin position="225"/>
        <end position="246"/>
    </location>
</feature>
<keyword evidence="3 6" id="KW-1133">Transmembrane helix</keyword>
<keyword evidence="9" id="KW-1185">Reference proteome</keyword>
<evidence type="ECO:0000313" key="8">
    <source>
        <dbReference type="EMBL" id="MCD5313472.1"/>
    </source>
</evidence>
<feature type="domain" description="Major facilitator superfamily (MFS) profile" evidence="7">
    <location>
        <begin position="33"/>
        <end position="478"/>
    </location>
</feature>
<evidence type="ECO:0000256" key="1">
    <source>
        <dbReference type="ARBA" id="ARBA00004651"/>
    </source>
</evidence>